<gene>
    <name evidence="1" type="ORF">SYYSPA8_27515</name>
</gene>
<evidence type="ECO:0000313" key="1">
    <source>
        <dbReference type="EMBL" id="GLF98122.1"/>
    </source>
</evidence>
<name>A0ABQ5P6D0_9ACTN</name>
<evidence type="ECO:0000313" key="2">
    <source>
        <dbReference type="Proteomes" id="UP001291653"/>
    </source>
</evidence>
<accession>A0ABQ5P6D0</accession>
<comment type="caution">
    <text evidence="1">The sequence shown here is derived from an EMBL/GenBank/DDBJ whole genome shotgun (WGS) entry which is preliminary data.</text>
</comment>
<reference evidence="1 2" key="1">
    <citation type="submission" date="2022-10" db="EMBL/GenBank/DDBJ databases">
        <title>Draft genome sequence of Streptomyces sp. YSPA8.</title>
        <authorList>
            <person name="Moriuchi R."/>
            <person name="Dohra H."/>
            <person name="Yamamura H."/>
            <person name="Kodani S."/>
        </authorList>
    </citation>
    <scope>NUCLEOTIDE SEQUENCE [LARGE SCALE GENOMIC DNA]</scope>
    <source>
        <strain evidence="1 2">YSPA8</strain>
    </source>
</reference>
<dbReference type="Proteomes" id="UP001291653">
    <property type="component" value="Unassembled WGS sequence"/>
</dbReference>
<keyword evidence="2" id="KW-1185">Reference proteome</keyword>
<organism evidence="1 2">
    <name type="scientific">Streptomyces yaizuensis</name>
    <dbReference type="NCBI Taxonomy" id="2989713"/>
    <lineage>
        <taxon>Bacteria</taxon>
        <taxon>Bacillati</taxon>
        <taxon>Actinomycetota</taxon>
        <taxon>Actinomycetes</taxon>
        <taxon>Kitasatosporales</taxon>
        <taxon>Streptomycetaceae</taxon>
        <taxon>Streptomyces</taxon>
    </lineage>
</organism>
<proteinExistence type="predicted"/>
<protein>
    <submittedName>
        <fullName evidence="1">Uncharacterized protein</fullName>
    </submittedName>
</protein>
<dbReference type="RefSeq" id="WP_323450110.1">
    <property type="nucleotide sequence ID" value="NZ_BSBI01000013.1"/>
</dbReference>
<sequence length="144" mass="15710">MNASLLTRPAYGPAQSHRIAVAELSRRRAELNRATTTHVLRIELYVLTRPGRDPAPHFAELDHLAALSSWEITGRHTDDSGDSDPAFRPGWARAVQACGPGRAHGIAAVSQVTISPHPDWYGRALEQLHAAGAGLYLLRPETHL</sequence>
<dbReference type="EMBL" id="BSBI01000013">
    <property type="protein sequence ID" value="GLF98122.1"/>
    <property type="molecule type" value="Genomic_DNA"/>
</dbReference>